<keyword evidence="3" id="KW-1185">Reference proteome</keyword>
<dbReference type="EMBL" id="SRMB01000002">
    <property type="protein sequence ID" value="TGE27291.1"/>
    <property type="molecule type" value="Genomic_DNA"/>
</dbReference>
<evidence type="ECO:0000259" key="1">
    <source>
        <dbReference type="Pfam" id="PF13579"/>
    </source>
</evidence>
<dbReference type="InterPro" id="IPR050194">
    <property type="entry name" value="Glycosyltransferase_grp1"/>
</dbReference>
<dbReference type="PANTHER" id="PTHR45947:SF3">
    <property type="entry name" value="SULFOQUINOVOSYL TRANSFERASE SQD2"/>
    <property type="match status" value="1"/>
</dbReference>
<dbReference type="Proteomes" id="UP000298471">
    <property type="component" value="Unassembled WGS sequence"/>
</dbReference>
<accession>A0A4Z0QE43</accession>
<dbReference type="GO" id="GO:0016757">
    <property type="term" value="F:glycosyltransferase activity"/>
    <property type="evidence" value="ECO:0007669"/>
    <property type="project" value="TreeGrafter"/>
</dbReference>
<dbReference type="SUPFAM" id="SSF53756">
    <property type="entry name" value="UDP-Glycosyltransferase/glycogen phosphorylase"/>
    <property type="match status" value="1"/>
</dbReference>
<dbReference type="Gene3D" id="3.40.50.2000">
    <property type="entry name" value="Glycogen Phosphorylase B"/>
    <property type="match status" value="2"/>
</dbReference>
<evidence type="ECO:0000313" key="3">
    <source>
        <dbReference type="Proteomes" id="UP000298471"/>
    </source>
</evidence>
<sequence>MKPRVLMLPKWYPHRYDDQDGDFVARHVAAIAPHAQAAVLFAAVARGPLAGLTVCEAELQTPVPTLRYYYRAQPTGVAPLDKLLKVVLYFWCLSRGYGRLVRHWGAAPDLVHVHVLLRTGLFAWWLKLTRGIPYLITEHWTLYLPERAAGISWLRQTLTRLVVRRAAALHTVSEGLRDAMQRLGFGHKTTVVIANVVDTELFAPGPAPRVAGQLLHVSAFHDAVKNISGVLRVTARLRPQWPSLRLRIAGYGPDEAALRRLAQELHLLQDGTVVFLGKLAHGQVAHEMQQAAALVSFSRAETFGCVLLEARATGCPVVGPATGGVPELFRPVGQFGLLVTPDDEAALTQALTAILSGAAHFDAALLRADAQTRCSYAHVGHEFAGLYARVLARATPDSAETAPS</sequence>
<dbReference type="Pfam" id="PF13692">
    <property type="entry name" value="Glyco_trans_1_4"/>
    <property type="match status" value="1"/>
</dbReference>
<dbReference type="OrthoDB" id="9795068at2"/>
<dbReference type="InterPro" id="IPR028098">
    <property type="entry name" value="Glyco_trans_4-like_N"/>
</dbReference>
<feature type="domain" description="Glycosyltransferase subfamily 4-like N-terminal" evidence="1">
    <location>
        <begin position="72"/>
        <end position="195"/>
    </location>
</feature>
<dbReference type="Pfam" id="PF13579">
    <property type="entry name" value="Glyco_trans_4_4"/>
    <property type="match status" value="1"/>
</dbReference>
<keyword evidence="2" id="KW-0808">Transferase</keyword>
<evidence type="ECO:0000313" key="2">
    <source>
        <dbReference type="EMBL" id="TGE27291.1"/>
    </source>
</evidence>
<organism evidence="2 3">
    <name type="scientific">Hymenobacter metallicola</name>
    <dbReference type="NCBI Taxonomy" id="2563114"/>
    <lineage>
        <taxon>Bacteria</taxon>
        <taxon>Pseudomonadati</taxon>
        <taxon>Bacteroidota</taxon>
        <taxon>Cytophagia</taxon>
        <taxon>Cytophagales</taxon>
        <taxon>Hymenobacteraceae</taxon>
        <taxon>Hymenobacter</taxon>
    </lineage>
</organism>
<reference evidence="2 3" key="1">
    <citation type="submission" date="2019-04" db="EMBL/GenBank/DDBJ databases">
        <authorList>
            <person name="Feng G."/>
            <person name="Zhang J."/>
            <person name="Zhu H."/>
        </authorList>
    </citation>
    <scope>NUCLEOTIDE SEQUENCE [LARGE SCALE GENOMIC DNA]</scope>
    <source>
        <strain evidence="2 3">9PBR-1</strain>
    </source>
</reference>
<protein>
    <submittedName>
        <fullName evidence="2">Glycosyltransferase family 4 protein</fullName>
    </submittedName>
</protein>
<comment type="caution">
    <text evidence="2">The sequence shown here is derived from an EMBL/GenBank/DDBJ whole genome shotgun (WGS) entry which is preliminary data.</text>
</comment>
<dbReference type="AlphaFoldDB" id="A0A4Z0QE43"/>
<proteinExistence type="predicted"/>
<gene>
    <name evidence="2" type="ORF">E5K02_12935</name>
</gene>
<dbReference type="PANTHER" id="PTHR45947">
    <property type="entry name" value="SULFOQUINOVOSYL TRANSFERASE SQD2"/>
    <property type="match status" value="1"/>
</dbReference>
<dbReference type="RefSeq" id="WP_135395191.1">
    <property type="nucleotide sequence ID" value="NZ_SRMB01000002.1"/>
</dbReference>
<name>A0A4Z0QE43_9BACT</name>